<dbReference type="GO" id="GO:0004984">
    <property type="term" value="F:olfactory receptor activity"/>
    <property type="evidence" value="ECO:0007669"/>
    <property type="project" value="InterPro"/>
</dbReference>
<keyword evidence="3" id="KW-0716">Sensory transduction</keyword>
<evidence type="ECO:0000256" key="9">
    <source>
        <dbReference type="ARBA" id="ARBA00023224"/>
    </source>
</evidence>
<evidence type="ECO:0000256" key="8">
    <source>
        <dbReference type="ARBA" id="ARBA00023170"/>
    </source>
</evidence>
<dbReference type="Pfam" id="PF02949">
    <property type="entry name" value="7tm_6"/>
    <property type="match status" value="1"/>
</dbReference>
<feature type="transmembrane region" description="Helical" evidence="10">
    <location>
        <begin position="191"/>
        <end position="218"/>
    </location>
</feature>
<keyword evidence="6 10" id="KW-1133">Transmembrane helix</keyword>
<evidence type="ECO:0000256" key="4">
    <source>
        <dbReference type="ARBA" id="ARBA00022692"/>
    </source>
</evidence>
<feature type="transmembrane region" description="Helical" evidence="10">
    <location>
        <begin position="307"/>
        <end position="327"/>
    </location>
</feature>
<feature type="transmembrane region" description="Helical" evidence="10">
    <location>
        <begin position="277"/>
        <end position="301"/>
    </location>
</feature>
<accession>A0A182W249</accession>
<evidence type="ECO:0000256" key="2">
    <source>
        <dbReference type="ARBA" id="ARBA00022475"/>
    </source>
</evidence>
<feature type="transmembrane region" description="Helical" evidence="10">
    <location>
        <begin position="87"/>
        <end position="105"/>
    </location>
</feature>
<protein>
    <submittedName>
        <fullName evidence="11">Uncharacterized protein</fullName>
    </submittedName>
</protein>
<organism evidence="11 12">
    <name type="scientific">Anopheles minimus</name>
    <dbReference type="NCBI Taxonomy" id="112268"/>
    <lineage>
        <taxon>Eukaryota</taxon>
        <taxon>Metazoa</taxon>
        <taxon>Ecdysozoa</taxon>
        <taxon>Arthropoda</taxon>
        <taxon>Hexapoda</taxon>
        <taxon>Insecta</taxon>
        <taxon>Pterygota</taxon>
        <taxon>Neoptera</taxon>
        <taxon>Endopterygota</taxon>
        <taxon>Diptera</taxon>
        <taxon>Nematocera</taxon>
        <taxon>Culicoidea</taxon>
        <taxon>Culicidae</taxon>
        <taxon>Anophelinae</taxon>
        <taxon>Anopheles</taxon>
    </lineage>
</organism>
<keyword evidence="9" id="KW-0807">Transducer</keyword>
<evidence type="ECO:0000256" key="6">
    <source>
        <dbReference type="ARBA" id="ARBA00022989"/>
    </source>
</evidence>
<dbReference type="AlphaFoldDB" id="A0A182W249"/>
<proteinExistence type="predicted"/>
<dbReference type="Proteomes" id="UP000075920">
    <property type="component" value="Unassembled WGS sequence"/>
</dbReference>
<dbReference type="InterPro" id="IPR004117">
    <property type="entry name" value="7tm6_olfct_rcpt"/>
</dbReference>
<evidence type="ECO:0000256" key="5">
    <source>
        <dbReference type="ARBA" id="ARBA00022725"/>
    </source>
</evidence>
<evidence type="ECO:0000313" key="11">
    <source>
        <dbReference type="EnsemblMetazoa" id="AMIN004409-PA"/>
    </source>
</evidence>
<dbReference type="GO" id="GO:0007165">
    <property type="term" value="P:signal transduction"/>
    <property type="evidence" value="ECO:0007669"/>
    <property type="project" value="UniProtKB-KW"/>
</dbReference>
<keyword evidence="5" id="KW-0552">Olfaction</keyword>
<feature type="transmembrane region" description="Helical" evidence="10">
    <location>
        <begin position="56"/>
        <end position="75"/>
    </location>
</feature>
<reference evidence="11" key="2">
    <citation type="submission" date="2020-05" db="UniProtKB">
        <authorList>
            <consortium name="EnsemblMetazoa"/>
        </authorList>
    </citation>
    <scope>IDENTIFICATION</scope>
    <source>
        <strain evidence="11">MINIMUS1</strain>
    </source>
</reference>
<evidence type="ECO:0000256" key="10">
    <source>
        <dbReference type="SAM" id="Phobius"/>
    </source>
</evidence>
<evidence type="ECO:0000256" key="1">
    <source>
        <dbReference type="ARBA" id="ARBA00004651"/>
    </source>
</evidence>
<dbReference type="EnsemblMetazoa" id="AMIN004409-RA">
    <property type="protein sequence ID" value="AMIN004409-PA"/>
    <property type="gene ID" value="AMIN004409"/>
</dbReference>
<keyword evidence="12" id="KW-1185">Reference proteome</keyword>
<reference evidence="12" key="1">
    <citation type="submission" date="2013-03" db="EMBL/GenBank/DDBJ databases">
        <title>The Genome Sequence of Anopheles minimus MINIMUS1.</title>
        <authorList>
            <consortium name="The Broad Institute Genomics Platform"/>
            <person name="Neafsey D.E."/>
            <person name="Walton C."/>
            <person name="Walker B."/>
            <person name="Young S.K."/>
            <person name="Zeng Q."/>
            <person name="Gargeya S."/>
            <person name="Fitzgerald M."/>
            <person name="Haas B."/>
            <person name="Abouelleil A."/>
            <person name="Allen A.W."/>
            <person name="Alvarado L."/>
            <person name="Arachchi H.M."/>
            <person name="Berlin A.M."/>
            <person name="Chapman S.B."/>
            <person name="Gainer-Dewar J."/>
            <person name="Goldberg J."/>
            <person name="Griggs A."/>
            <person name="Gujja S."/>
            <person name="Hansen M."/>
            <person name="Howarth C."/>
            <person name="Imamovic A."/>
            <person name="Ireland A."/>
            <person name="Larimer J."/>
            <person name="McCowan C."/>
            <person name="Murphy C."/>
            <person name="Pearson M."/>
            <person name="Poon T.W."/>
            <person name="Priest M."/>
            <person name="Roberts A."/>
            <person name="Saif S."/>
            <person name="Shea T."/>
            <person name="Sisk P."/>
            <person name="Sykes S."/>
            <person name="Wortman J."/>
            <person name="Nusbaum C."/>
            <person name="Birren B."/>
        </authorList>
    </citation>
    <scope>NUCLEOTIDE SEQUENCE [LARGE SCALE GENOMIC DNA]</scope>
    <source>
        <strain evidence="12">MINIMUS1</strain>
    </source>
</reference>
<dbReference type="GO" id="GO:0005886">
    <property type="term" value="C:plasma membrane"/>
    <property type="evidence" value="ECO:0007669"/>
    <property type="project" value="UniProtKB-SubCell"/>
</dbReference>
<evidence type="ECO:0000256" key="7">
    <source>
        <dbReference type="ARBA" id="ARBA00023136"/>
    </source>
</evidence>
<dbReference type="PANTHER" id="PTHR21137:SF35">
    <property type="entry name" value="ODORANT RECEPTOR 19A-RELATED"/>
    <property type="match status" value="1"/>
</dbReference>
<sequence>MFNIHRWTSVTRVWFGSTFKFSEDADYFDLIQPLYKLLNLFENPVRCVHEFGFIRGLLVLLYRFVVLISYISFAYRAYWQLYCRSDVAKLITASGSIVLYTLCVVRISMLNMYDREICELRLFFKDRIYPEQSEWAHRIRAGLYRRWNWTIILFMPLTIVNQFIFMCTNWHNPEFHLQYQGVVVGPLVVRIILQFFSGYIAVSFIISSCAMHIILQLFQIEMHIMMQNFKQNIDAEQQQFRETINIRSAYNLFCKNLHVTIRRHANLLQMISSFAKIFSLFGLLVYYGTLILMTCICFFVMHHQFSSNTVSFVLFSICLMVDTLLFCQTVDNINDLNKNLGDIVYSIYWSAILKLANQGLPIENQRSLRRSILIVLQQCQQPLYLGCNEFGTLSMHRFGELIQNIYSLITFLSQFD</sequence>
<feature type="transmembrane region" description="Helical" evidence="10">
    <location>
        <begin position="147"/>
        <end position="171"/>
    </location>
</feature>
<dbReference type="GO" id="GO:0005549">
    <property type="term" value="F:odorant binding"/>
    <property type="evidence" value="ECO:0007669"/>
    <property type="project" value="InterPro"/>
</dbReference>
<evidence type="ECO:0000256" key="3">
    <source>
        <dbReference type="ARBA" id="ARBA00022606"/>
    </source>
</evidence>
<keyword evidence="2" id="KW-1003">Cell membrane</keyword>
<evidence type="ECO:0000313" key="12">
    <source>
        <dbReference type="Proteomes" id="UP000075920"/>
    </source>
</evidence>
<keyword evidence="4 10" id="KW-0812">Transmembrane</keyword>
<keyword evidence="8" id="KW-0675">Receptor</keyword>
<dbReference type="PANTHER" id="PTHR21137">
    <property type="entry name" value="ODORANT RECEPTOR"/>
    <property type="match status" value="1"/>
</dbReference>
<dbReference type="VEuPathDB" id="VectorBase:AMIN004409"/>
<keyword evidence="7 10" id="KW-0472">Membrane</keyword>
<name>A0A182W249_9DIPT</name>
<comment type="subcellular location">
    <subcellularLocation>
        <location evidence="1">Cell membrane</location>
        <topology evidence="1">Multi-pass membrane protein</topology>
    </subcellularLocation>
</comment>